<keyword evidence="3" id="KW-1185">Reference proteome</keyword>
<dbReference type="Proteomes" id="UP001498398">
    <property type="component" value="Unassembled WGS sequence"/>
</dbReference>
<feature type="signal peptide" evidence="1">
    <location>
        <begin position="1"/>
        <end position="19"/>
    </location>
</feature>
<proteinExistence type="predicted"/>
<sequence>MLILFEIFLGSFALVPVVAQPFSGTPSVSWRKPEITTSRQQQIAIASGALKVAQGFLDPNTALYPDNGDISMPATLFYEMARLDELTDQNTYQGTLKTYFTIAQERPKTTNDGLYVFYA</sequence>
<gene>
    <name evidence="2" type="ORF">VKT23_005969</name>
</gene>
<keyword evidence="1" id="KW-0732">Signal</keyword>
<comment type="caution">
    <text evidence="2">The sequence shown here is derived from an EMBL/GenBank/DDBJ whole genome shotgun (WGS) entry which is preliminary data.</text>
</comment>
<accession>A0ABR1JS73</accession>
<evidence type="ECO:0000256" key="1">
    <source>
        <dbReference type="SAM" id="SignalP"/>
    </source>
</evidence>
<protein>
    <submittedName>
        <fullName evidence="2">Uncharacterized protein</fullName>
    </submittedName>
</protein>
<evidence type="ECO:0000313" key="3">
    <source>
        <dbReference type="Proteomes" id="UP001498398"/>
    </source>
</evidence>
<feature type="chain" id="PRO_5045793640" evidence="1">
    <location>
        <begin position="20"/>
        <end position="119"/>
    </location>
</feature>
<name>A0ABR1JS73_9AGAR</name>
<evidence type="ECO:0000313" key="2">
    <source>
        <dbReference type="EMBL" id="KAK7464762.1"/>
    </source>
</evidence>
<organism evidence="2 3">
    <name type="scientific">Marasmiellus scandens</name>
    <dbReference type="NCBI Taxonomy" id="2682957"/>
    <lineage>
        <taxon>Eukaryota</taxon>
        <taxon>Fungi</taxon>
        <taxon>Dikarya</taxon>
        <taxon>Basidiomycota</taxon>
        <taxon>Agaricomycotina</taxon>
        <taxon>Agaricomycetes</taxon>
        <taxon>Agaricomycetidae</taxon>
        <taxon>Agaricales</taxon>
        <taxon>Marasmiineae</taxon>
        <taxon>Omphalotaceae</taxon>
        <taxon>Marasmiellus</taxon>
    </lineage>
</organism>
<dbReference type="EMBL" id="JBANRG010000007">
    <property type="protein sequence ID" value="KAK7464762.1"/>
    <property type="molecule type" value="Genomic_DNA"/>
</dbReference>
<reference evidence="2 3" key="1">
    <citation type="submission" date="2024-01" db="EMBL/GenBank/DDBJ databases">
        <title>A draft genome for the cacao thread blight pathogen Marasmiellus scandens.</title>
        <authorList>
            <person name="Baruah I.K."/>
            <person name="Leung J."/>
            <person name="Bukari Y."/>
            <person name="Amoako-Attah I."/>
            <person name="Meinhardt L.W."/>
            <person name="Bailey B.A."/>
            <person name="Cohen S.P."/>
        </authorList>
    </citation>
    <scope>NUCLEOTIDE SEQUENCE [LARGE SCALE GENOMIC DNA]</scope>
    <source>
        <strain evidence="2 3">GH-19</strain>
    </source>
</reference>